<comment type="caution">
    <text evidence="4">The sequence shown here is derived from an EMBL/GenBank/DDBJ whole genome shotgun (WGS) entry which is preliminary data.</text>
</comment>
<dbReference type="GO" id="GO:0052592">
    <property type="term" value="F:oxidoreductase activity, acting on CH or CH2 groups, with an iron-sulfur protein as acceptor"/>
    <property type="evidence" value="ECO:0007669"/>
    <property type="project" value="TreeGrafter"/>
</dbReference>
<dbReference type="OrthoDB" id="593768at2"/>
<gene>
    <name evidence="4" type="ORF">DKT77_15515</name>
</gene>
<sequence length="431" mass="46631">MKDVAVTPTTPQTPVPALLHLGGAARPGLCTDCGVSRMGDGKACGRACQFIAPNYPALERAVHGRVARDAGDEAFFGVTLSMQRARLSPPAPGAQWTGLTTAIAARLLETGAVDAVLTVAPDPQDRWKPRPVIVTDPEALAACRGMRMGYAPLLAALEPARAAGHRRLAVIGIPCQVYALRALEAELDFDALTVIGTPCSDNTTTENFHHFLSLLDPAPETISYLEFRTDFRVELRFDDGRAPRCVPFLSLPISDLPADFFPMTCKTCVDYTNRLADLTVGYMGGDGDQWVIARNERGAAALAGLGDRLSTRPLTDRGKRTGAVRGFLANTERAAGGMPLRRMPDWLRPLVSFLQPRIGPRGLEFARARVEMKAVETVLHLRRAHPARIKNMVPAHVWRLVAAYGLSPRPEEAPARSEPTEVNPDPSAPAE</sequence>
<proteinExistence type="predicted"/>
<dbReference type="Proteomes" id="UP000245680">
    <property type="component" value="Unassembled WGS sequence"/>
</dbReference>
<evidence type="ECO:0000259" key="2">
    <source>
        <dbReference type="Pfam" id="PF04422"/>
    </source>
</evidence>
<evidence type="ECO:0000313" key="5">
    <source>
        <dbReference type="Proteomes" id="UP000245680"/>
    </source>
</evidence>
<organism evidence="4 5">
    <name type="scientific">Meridianimarinicoccus roseus</name>
    <dbReference type="NCBI Taxonomy" id="2072018"/>
    <lineage>
        <taxon>Bacteria</taxon>
        <taxon>Pseudomonadati</taxon>
        <taxon>Pseudomonadota</taxon>
        <taxon>Alphaproteobacteria</taxon>
        <taxon>Rhodobacterales</taxon>
        <taxon>Paracoccaceae</taxon>
        <taxon>Meridianimarinicoccus</taxon>
    </lineage>
</organism>
<dbReference type="PANTHER" id="PTHR31332">
    <property type="entry name" value="7-HYDROXYMETHYL CHLOROPHYLL A REDUCTASE, CHLOROPLASTIC"/>
    <property type="match status" value="1"/>
</dbReference>
<accession>A0A2V2LEU5</accession>
<reference evidence="4 5" key="1">
    <citation type="submission" date="2018-05" db="EMBL/GenBank/DDBJ databases">
        <title>Rhodobacteraceae gen. nov., sp. nov. isolated from sea water.</title>
        <authorList>
            <person name="Ren Y."/>
        </authorList>
    </citation>
    <scope>NUCLEOTIDE SEQUENCE [LARGE SCALE GENOMIC DNA]</scope>
    <source>
        <strain evidence="4 5">TG-679</strain>
    </source>
</reference>
<keyword evidence="5" id="KW-1185">Reference proteome</keyword>
<name>A0A2V2LEU5_9RHOB</name>
<feature type="compositionally biased region" description="Basic and acidic residues" evidence="1">
    <location>
        <begin position="409"/>
        <end position="419"/>
    </location>
</feature>
<protein>
    <submittedName>
        <fullName evidence="4">Coenzyme F420 hydrogenase</fullName>
    </submittedName>
</protein>
<feature type="domain" description="Coenzyme F420 hydrogenase/dehydrogenase beta subunit N-terminal" evidence="2">
    <location>
        <begin position="83"/>
        <end position="158"/>
    </location>
</feature>
<evidence type="ECO:0000313" key="4">
    <source>
        <dbReference type="EMBL" id="PWR01756.1"/>
    </source>
</evidence>
<feature type="region of interest" description="Disordered" evidence="1">
    <location>
        <begin position="409"/>
        <end position="431"/>
    </location>
</feature>
<dbReference type="InterPro" id="IPR045220">
    <property type="entry name" value="FRHB/FDHB/HCAR-like"/>
</dbReference>
<dbReference type="PANTHER" id="PTHR31332:SF0">
    <property type="entry name" value="7-HYDROXYMETHYL CHLOROPHYLL A REDUCTASE, CHLOROPLASTIC"/>
    <property type="match status" value="1"/>
</dbReference>
<dbReference type="Pfam" id="PF04422">
    <property type="entry name" value="FrhB_FdhB_N"/>
    <property type="match status" value="1"/>
</dbReference>
<evidence type="ECO:0000259" key="3">
    <source>
        <dbReference type="Pfam" id="PF04432"/>
    </source>
</evidence>
<dbReference type="Pfam" id="PF04432">
    <property type="entry name" value="FrhB_FdhB_C"/>
    <property type="match status" value="1"/>
</dbReference>
<evidence type="ECO:0000256" key="1">
    <source>
        <dbReference type="SAM" id="MobiDB-lite"/>
    </source>
</evidence>
<feature type="domain" description="Coenzyme F420 hydrogenase/dehydrogenase beta subunit C-terminal" evidence="3">
    <location>
        <begin position="166"/>
        <end position="306"/>
    </location>
</feature>
<dbReference type="InterPro" id="IPR007525">
    <property type="entry name" value="FrhB_FdhB_C"/>
</dbReference>
<dbReference type="RefSeq" id="WP_109812798.1">
    <property type="nucleotide sequence ID" value="NZ_QGKU01000048.1"/>
</dbReference>
<dbReference type="InterPro" id="IPR007516">
    <property type="entry name" value="Co_F420_Hydgase/DH_bsu_N"/>
</dbReference>
<dbReference type="EMBL" id="QGKU01000048">
    <property type="protein sequence ID" value="PWR01756.1"/>
    <property type="molecule type" value="Genomic_DNA"/>
</dbReference>
<dbReference type="AlphaFoldDB" id="A0A2V2LEU5"/>